<organism evidence="3 4">
    <name type="scientific">Thiomicrorhabdus marina</name>
    <dbReference type="NCBI Taxonomy" id="2818442"/>
    <lineage>
        <taxon>Bacteria</taxon>
        <taxon>Pseudomonadati</taxon>
        <taxon>Pseudomonadota</taxon>
        <taxon>Gammaproteobacteria</taxon>
        <taxon>Thiotrichales</taxon>
        <taxon>Piscirickettsiaceae</taxon>
        <taxon>Thiomicrorhabdus</taxon>
    </lineage>
</organism>
<dbReference type="InterPro" id="IPR040756">
    <property type="entry name" value="Peptidase_M61_N"/>
</dbReference>
<dbReference type="InterPro" id="IPR007963">
    <property type="entry name" value="Peptidase_M61_catalytic"/>
</dbReference>
<name>A0ABS3Q758_9GAMM</name>
<protein>
    <submittedName>
        <fullName evidence="3">M61 family metallopeptidase</fullName>
    </submittedName>
</protein>
<dbReference type="SUPFAM" id="SSF55486">
    <property type="entry name" value="Metalloproteases ('zincins'), catalytic domain"/>
    <property type="match status" value="1"/>
</dbReference>
<accession>A0ABS3Q758</accession>
<evidence type="ECO:0000313" key="4">
    <source>
        <dbReference type="Proteomes" id="UP000664835"/>
    </source>
</evidence>
<proteinExistence type="predicted"/>
<dbReference type="Pfam" id="PF17899">
    <property type="entry name" value="Peptidase_M61_N"/>
    <property type="match status" value="1"/>
</dbReference>
<evidence type="ECO:0000259" key="1">
    <source>
        <dbReference type="Pfam" id="PF05299"/>
    </source>
</evidence>
<comment type="caution">
    <text evidence="3">The sequence shown here is derived from an EMBL/GenBank/DDBJ whole genome shotgun (WGS) entry which is preliminary data.</text>
</comment>
<dbReference type="Gene3D" id="2.30.42.10">
    <property type="match status" value="1"/>
</dbReference>
<feature type="domain" description="Peptidase M61 N-terminal" evidence="2">
    <location>
        <begin position="38"/>
        <end position="216"/>
    </location>
</feature>
<gene>
    <name evidence="3" type="ORF">J3998_10290</name>
</gene>
<evidence type="ECO:0000313" key="3">
    <source>
        <dbReference type="EMBL" id="MBO1927963.1"/>
    </source>
</evidence>
<dbReference type="Proteomes" id="UP000664835">
    <property type="component" value="Unassembled WGS sequence"/>
</dbReference>
<dbReference type="PIRSF" id="PIRSF016493">
    <property type="entry name" value="Glycyl_aminpptds"/>
    <property type="match status" value="1"/>
</dbReference>
<dbReference type="Gene3D" id="1.10.390.10">
    <property type="entry name" value="Neutral Protease Domain 2"/>
    <property type="match status" value="1"/>
</dbReference>
<reference evidence="3 4" key="1">
    <citation type="submission" date="2021-03" db="EMBL/GenBank/DDBJ databases">
        <title>Thiomicrorhabdus sp.nov.,novel sulfur-oxidizing bacteria isolated from coastal sediment.</title>
        <authorList>
            <person name="Liu X."/>
        </authorList>
    </citation>
    <scope>NUCLEOTIDE SEQUENCE [LARGE SCALE GENOMIC DNA]</scope>
    <source>
        <strain evidence="3 4">6S2-11</strain>
    </source>
</reference>
<sequence>MSQFSSPELQQISQKYINESTLPELAKPVTKDEACARHYSISPANAQAHLFDVQLRIAFPTKQQLVSLPNWIPGSYLIRDFSKHLSKLEAFTDDQQPLKVQLIDKSTWEIEATENNDGNIAAINVRYQVYAWDLSVRGAHFDESHAFFNGTSVFVEVIGQRELPCVMSLKKSPVCFKNAWKAATGMEPIKIDHHGFGHYKADNYLALIDHPVEIGNYTEIEFRACGVPHKMVLTGIFECDLERLKNDLIKICEYEIKLFGEPAPMDSYLFQVMVTGSDYGGLEHRNSTALICSRNDLPYHGMDKPSDGYLQFLELCSHEYFHTWNVKRIMPKAYQNPDLSAPIYSRQLWWFEGITSYYDALILLRCGLIDQDTYLKLLAQQLTRVYRMPGRFKQSVSESSFYAWTKFYQQDENAPNAIISYYTKGSLVALALDLTIREQSQGQQSLDNILLYLWENYGKVNQGLEEFEIEQLCSQITGIDLQEFFAQTLDSTDDVDLTSLFAKFGYEFSFRANNSLADMGGSNSGDLLAVNFGANVIDTATGGVQLKHIWQEASAQLAGLAANDEIIALNGLRISNKSQLETLLRRCQPGNSLKCDYFRRDELRHCVLTLTPAIPDRVEINKQDKCENRLNWLTDNTLSADTEL</sequence>
<dbReference type="RefSeq" id="WP_208150578.1">
    <property type="nucleotide sequence ID" value="NZ_JAGETV010000022.1"/>
</dbReference>
<keyword evidence="4" id="KW-1185">Reference proteome</keyword>
<dbReference type="InterPro" id="IPR024191">
    <property type="entry name" value="Peptidase_M61"/>
</dbReference>
<dbReference type="Gene3D" id="2.60.40.3650">
    <property type="match status" value="1"/>
</dbReference>
<dbReference type="InterPro" id="IPR027268">
    <property type="entry name" value="Peptidase_M4/M1_CTD_sf"/>
</dbReference>
<dbReference type="Pfam" id="PF05299">
    <property type="entry name" value="Peptidase_M61"/>
    <property type="match status" value="1"/>
</dbReference>
<evidence type="ECO:0000259" key="2">
    <source>
        <dbReference type="Pfam" id="PF17899"/>
    </source>
</evidence>
<feature type="domain" description="Peptidase M61 catalytic" evidence="1">
    <location>
        <begin position="312"/>
        <end position="428"/>
    </location>
</feature>
<dbReference type="InterPro" id="IPR036034">
    <property type="entry name" value="PDZ_sf"/>
</dbReference>
<dbReference type="SUPFAM" id="SSF50156">
    <property type="entry name" value="PDZ domain-like"/>
    <property type="match status" value="1"/>
</dbReference>
<dbReference type="EMBL" id="JAGETV010000022">
    <property type="protein sequence ID" value="MBO1927963.1"/>
    <property type="molecule type" value="Genomic_DNA"/>
</dbReference>